<dbReference type="NCBIfam" id="TIGR02887">
    <property type="entry name" value="spore_ger_x_C"/>
    <property type="match status" value="1"/>
</dbReference>
<evidence type="ECO:0000259" key="9">
    <source>
        <dbReference type="Pfam" id="PF25198"/>
    </source>
</evidence>
<organism evidence="10 11">
    <name type="scientific">Heliophilum fasciatum</name>
    <dbReference type="NCBI Taxonomy" id="35700"/>
    <lineage>
        <taxon>Bacteria</taxon>
        <taxon>Bacillati</taxon>
        <taxon>Bacillota</taxon>
        <taxon>Clostridia</taxon>
        <taxon>Eubacteriales</taxon>
        <taxon>Heliobacteriaceae</taxon>
        <taxon>Heliophilum</taxon>
    </lineage>
</organism>
<dbReference type="EMBL" id="SLXT01000028">
    <property type="protein sequence ID" value="TCP61468.1"/>
    <property type="molecule type" value="Genomic_DNA"/>
</dbReference>
<dbReference type="PANTHER" id="PTHR35789:SF1">
    <property type="entry name" value="SPORE GERMINATION PROTEIN B3"/>
    <property type="match status" value="1"/>
</dbReference>
<gene>
    <name evidence="10" type="ORF">EDD73_1286</name>
</gene>
<keyword evidence="5" id="KW-0472">Membrane</keyword>
<dbReference type="PANTHER" id="PTHR35789">
    <property type="entry name" value="SPORE GERMINATION PROTEIN B3"/>
    <property type="match status" value="1"/>
</dbReference>
<keyword evidence="3" id="KW-0309">Germination</keyword>
<evidence type="ECO:0000313" key="11">
    <source>
        <dbReference type="Proteomes" id="UP000294813"/>
    </source>
</evidence>
<evidence type="ECO:0000256" key="1">
    <source>
        <dbReference type="ARBA" id="ARBA00004635"/>
    </source>
</evidence>
<evidence type="ECO:0000256" key="6">
    <source>
        <dbReference type="ARBA" id="ARBA00023139"/>
    </source>
</evidence>
<dbReference type="InterPro" id="IPR038501">
    <property type="entry name" value="Spore_GerAC_C_sf"/>
</dbReference>
<sequence>MRQTTYARLILLLLLLISIIIASGCSDKSELEQRAFIITLGIDRGPKNEYIVTALIAVPSAMASTRKDSTGGPPQVGKVLTAVGESLPEALSMINSQAERRTSYVQCRSLVISEAIARDGLHSVIDTFNRYREFRKTLFITLFKGAMARETLLLTTPVLEASLSRLVENLSLIQQDLNFSPSATLLQLSNAIETPHTDSVIPVLSLNPQVAEEKKGPKVVPKPTADLLRSIETSPNIVNTKPGEMNRSGGNPLDLIGAGVLVQGKLVTYLSGDEMRIYSILRDTYNTGIWSFPDSRVPGSYVSVILNRSRPVRVEVDANRQPMQIRIKGELDGVLMEVPVQSATVDEAGFLETEAMISQALSQQTHQLIERMQRIPADPFNFVRSLQWRSWTSSAFNSLPWREMFQAAEVEVDIHAHLRRFGTQGQSQRPAGG</sequence>
<evidence type="ECO:0000256" key="5">
    <source>
        <dbReference type="ARBA" id="ARBA00023136"/>
    </source>
</evidence>
<dbReference type="InterPro" id="IPR057336">
    <property type="entry name" value="GerAC_N"/>
</dbReference>
<name>A0A4R2RG09_9FIRM</name>
<feature type="domain" description="Spore germination protein N-terminal" evidence="9">
    <location>
        <begin position="27"/>
        <end position="205"/>
    </location>
</feature>
<dbReference type="Proteomes" id="UP000294813">
    <property type="component" value="Unassembled WGS sequence"/>
</dbReference>
<evidence type="ECO:0000313" key="10">
    <source>
        <dbReference type="EMBL" id="TCP61468.1"/>
    </source>
</evidence>
<protein>
    <submittedName>
        <fullName evidence="10">Ger(X)C family germination protein</fullName>
    </submittedName>
</protein>
<dbReference type="GO" id="GO:0009847">
    <property type="term" value="P:spore germination"/>
    <property type="evidence" value="ECO:0007669"/>
    <property type="project" value="InterPro"/>
</dbReference>
<evidence type="ECO:0000256" key="7">
    <source>
        <dbReference type="ARBA" id="ARBA00023288"/>
    </source>
</evidence>
<dbReference type="InterPro" id="IPR008844">
    <property type="entry name" value="Spore_GerAC-like"/>
</dbReference>
<dbReference type="Gene3D" id="3.30.300.210">
    <property type="entry name" value="Nutrient germinant receptor protein C, domain 3"/>
    <property type="match status" value="1"/>
</dbReference>
<dbReference type="Pfam" id="PF05504">
    <property type="entry name" value="Spore_GerAC"/>
    <property type="match status" value="1"/>
</dbReference>
<keyword evidence="11" id="KW-1185">Reference proteome</keyword>
<proteinExistence type="inferred from homology"/>
<comment type="caution">
    <text evidence="10">The sequence shown here is derived from an EMBL/GenBank/DDBJ whole genome shotgun (WGS) entry which is preliminary data.</text>
</comment>
<accession>A0A4R2RG09</accession>
<dbReference type="PROSITE" id="PS51257">
    <property type="entry name" value="PROKAR_LIPOPROTEIN"/>
    <property type="match status" value="1"/>
</dbReference>
<evidence type="ECO:0000256" key="3">
    <source>
        <dbReference type="ARBA" id="ARBA00022544"/>
    </source>
</evidence>
<dbReference type="GO" id="GO:0016020">
    <property type="term" value="C:membrane"/>
    <property type="evidence" value="ECO:0007669"/>
    <property type="project" value="UniProtKB-SubCell"/>
</dbReference>
<keyword evidence="6" id="KW-0564">Palmitate</keyword>
<dbReference type="Pfam" id="PF25198">
    <property type="entry name" value="Spore_GerAC_N"/>
    <property type="match status" value="1"/>
</dbReference>
<dbReference type="InterPro" id="IPR046953">
    <property type="entry name" value="Spore_GerAC-like_C"/>
</dbReference>
<evidence type="ECO:0000256" key="4">
    <source>
        <dbReference type="ARBA" id="ARBA00022729"/>
    </source>
</evidence>
<reference evidence="10 11" key="1">
    <citation type="submission" date="2019-03" db="EMBL/GenBank/DDBJ databases">
        <title>Genomic Encyclopedia of Type Strains, Phase IV (KMG-IV): sequencing the most valuable type-strain genomes for metagenomic binning, comparative biology and taxonomic classification.</title>
        <authorList>
            <person name="Goeker M."/>
        </authorList>
    </citation>
    <scope>NUCLEOTIDE SEQUENCE [LARGE SCALE GENOMIC DNA]</scope>
    <source>
        <strain evidence="10 11">DSM 11170</strain>
    </source>
</reference>
<comment type="subcellular location">
    <subcellularLocation>
        <location evidence="1">Membrane</location>
        <topology evidence="1">Lipid-anchor</topology>
    </subcellularLocation>
</comment>
<feature type="domain" description="Spore germination GerAC-like C-terminal" evidence="8">
    <location>
        <begin position="257"/>
        <end position="422"/>
    </location>
</feature>
<dbReference type="OrthoDB" id="9816067at2"/>
<keyword evidence="7" id="KW-0449">Lipoprotein</keyword>
<dbReference type="RefSeq" id="WP_131920370.1">
    <property type="nucleotide sequence ID" value="NZ_JAOQNU010000029.1"/>
</dbReference>
<comment type="similarity">
    <text evidence="2">Belongs to the GerABKC lipoprotein family.</text>
</comment>
<dbReference type="AlphaFoldDB" id="A0A4R2RG09"/>
<keyword evidence="4" id="KW-0732">Signal</keyword>
<evidence type="ECO:0000256" key="2">
    <source>
        <dbReference type="ARBA" id="ARBA00007886"/>
    </source>
</evidence>
<evidence type="ECO:0000259" key="8">
    <source>
        <dbReference type="Pfam" id="PF05504"/>
    </source>
</evidence>